<dbReference type="EMBL" id="AQGU01000018">
    <property type="protein sequence ID" value="MBE0357892.1"/>
    <property type="molecule type" value="Genomic_DNA"/>
</dbReference>
<name>A0ABR9DU98_9GAMM</name>
<protein>
    <submittedName>
        <fullName evidence="2">Uncharacterized protein</fullName>
    </submittedName>
</protein>
<organism evidence="2 3">
    <name type="scientific">Pseudoalteromonas aliena SW19</name>
    <dbReference type="NCBI Taxonomy" id="1314866"/>
    <lineage>
        <taxon>Bacteria</taxon>
        <taxon>Pseudomonadati</taxon>
        <taxon>Pseudomonadota</taxon>
        <taxon>Gammaproteobacteria</taxon>
        <taxon>Alteromonadales</taxon>
        <taxon>Pseudoalteromonadaceae</taxon>
        <taxon>Pseudoalteromonas</taxon>
    </lineage>
</organism>
<keyword evidence="1" id="KW-0812">Transmembrane</keyword>
<reference evidence="2 3" key="1">
    <citation type="submission" date="2015-06" db="EMBL/GenBank/DDBJ databases">
        <title>Genome sequence of Pseudoalteromonas aliena.</title>
        <authorList>
            <person name="Xie B.-B."/>
            <person name="Rong J.-C."/>
            <person name="Qin Q.-L."/>
            <person name="Zhang Y.-Z."/>
        </authorList>
    </citation>
    <scope>NUCLEOTIDE SEQUENCE [LARGE SCALE GENOMIC DNA]</scope>
    <source>
        <strain evidence="2 3">SW19</strain>
    </source>
</reference>
<feature type="transmembrane region" description="Helical" evidence="1">
    <location>
        <begin position="12"/>
        <end position="32"/>
    </location>
</feature>
<gene>
    <name evidence="2" type="ORF">PALI_a3205</name>
</gene>
<keyword evidence="3" id="KW-1185">Reference proteome</keyword>
<keyword evidence="1" id="KW-0472">Membrane</keyword>
<comment type="caution">
    <text evidence="2">The sequence shown here is derived from an EMBL/GenBank/DDBJ whole genome shotgun (WGS) entry which is preliminary data.</text>
</comment>
<evidence type="ECO:0000313" key="3">
    <source>
        <dbReference type="Proteomes" id="UP000648482"/>
    </source>
</evidence>
<proteinExistence type="predicted"/>
<evidence type="ECO:0000256" key="1">
    <source>
        <dbReference type="SAM" id="Phobius"/>
    </source>
</evidence>
<sequence length="40" mass="4679">MQIKTLSRTFVVYFFIDITKGAVVAVMHQFIIKEYVKISL</sequence>
<keyword evidence="1" id="KW-1133">Transmembrane helix</keyword>
<accession>A0ABR9DU98</accession>
<dbReference type="Proteomes" id="UP000648482">
    <property type="component" value="Unassembled WGS sequence"/>
</dbReference>
<evidence type="ECO:0000313" key="2">
    <source>
        <dbReference type="EMBL" id="MBE0357892.1"/>
    </source>
</evidence>